<dbReference type="Gene3D" id="2.40.400.10">
    <property type="entry name" value="Acetoacetate decarboxylase-like"/>
    <property type="match status" value="1"/>
</dbReference>
<evidence type="ECO:0000313" key="6">
    <source>
        <dbReference type="Proteomes" id="UP000007842"/>
    </source>
</evidence>
<keyword evidence="3 4" id="KW-0704">Schiff base</keyword>
<keyword evidence="5" id="KW-0614">Plasmid</keyword>
<dbReference type="EC" id="4.1.1.4" evidence="4"/>
<comment type="function">
    <text evidence="4">Catalyzes the conversion of acetoacetate to acetone and carbon dioxide.</text>
</comment>
<evidence type="ECO:0000256" key="2">
    <source>
        <dbReference type="ARBA" id="ARBA00023239"/>
    </source>
</evidence>
<accession>G8XDU5</accession>
<comment type="catalytic activity">
    <reaction evidence="4">
        <text>acetoacetate + H(+) = acetone + CO2</text>
        <dbReference type="Rhea" id="RHEA:19729"/>
        <dbReference type="ChEBI" id="CHEBI:13705"/>
        <dbReference type="ChEBI" id="CHEBI:15347"/>
        <dbReference type="ChEBI" id="CHEBI:15378"/>
        <dbReference type="ChEBI" id="CHEBI:16526"/>
        <dbReference type="EC" id="4.1.1.4"/>
    </reaction>
</comment>
<organism evidence="5 6">
    <name type="scientific">Streptantibioticus cattleyicolor (strain ATCC 35852 / DSM 46488 / JCM 4925 / NBRC 14057 / NRRL 8057)</name>
    <name type="common">Streptomyces cattleya</name>
    <dbReference type="NCBI Taxonomy" id="1003195"/>
    <lineage>
        <taxon>Bacteria</taxon>
        <taxon>Bacillati</taxon>
        <taxon>Actinomycetota</taxon>
        <taxon>Actinomycetes</taxon>
        <taxon>Kitasatosporales</taxon>
        <taxon>Streptomycetaceae</taxon>
        <taxon>Streptantibioticus</taxon>
    </lineage>
</organism>
<dbReference type="SUPFAM" id="SSF160104">
    <property type="entry name" value="Acetoacetate decarboxylase-like"/>
    <property type="match status" value="1"/>
</dbReference>
<feature type="active site" description="Schiff-base intermediate with acetoacetate" evidence="4">
    <location>
        <position position="128"/>
    </location>
</feature>
<dbReference type="InterPro" id="IPR010451">
    <property type="entry name" value="Acetoacetate_decarboxylase"/>
</dbReference>
<dbReference type="KEGG" id="scy:SCATT_p09870"/>
<comment type="similarity">
    <text evidence="4">Belongs to the ADC family.</text>
</comment>
<dbReference type="GO" id="GO:0047602">
    <property type="term" value="F:acetoacetate decarboxylase activity"/>
    <property type="evidence" value="ECO:0007669"/>
    <property type="project" value="UniProtKB-UniRule"/>
</dbReference>
<dbReference type="InterPro" id="IPR023653">
    <property type="entry name" value="Acetoacetate_decarboxylase_bac"/>
</dbReference>
<dbReference type="HAMAP" id="MF_00597">
    <property type="entry name" value="ADC"/>
    <property type="match status" value="1"/>
</dbReference>
<dbReference type="InterPro" id="IPR023375">
    <property type="entry name" value="ADC_dom_sf"/>
</dbReference>
<name>G8XDU5_STREN</name>
<keyword evidence="1 4" id="KW-0210">Decarboxylase</keyword>
<evidence type="ECO:0000313" key="5">
    <source>
        <dbReference type="EMBL" id="AEW99180.1"/>
    </source>
</evidence>
<dbReference type="AlphaFoldDB" id="G8XDU5"/>
<geneLocation type="plasmid" evidence="5 6">
    <name>pSCATT</name>
</geneLocation>
<dbReference type="Pfam" id="PF06314">
    <property type="entry name" value="ADC"/>
    <property type="match status" value="1"/>
</dbReference>
<dbReference type="Proteomes" id="UP000007842">
    <property type="component" value="Plasmid pSCATT"/>
</dbReference>
<protein>
    <recommendedName>
        <fullName evidence="4">Acetoacetate decarboxylase</fullName>
        <shortName evidence="4">AAD</shortName>
        <shortName evidence="4">ADC</shortName>
        <ecNumber evidence="4">4.1.1.4</ecNumber>
    </recommendedName>
</protein>
<sequence length="273" mass="29535">MPGTPREPSGGKQVRAEDVLKHSTTPLAGPAFPAPPYRFTDREYLTVSYLTDIDVVRRLVPEPLRVTEPLVRFEVMRMPDVTGLGDYTEAGQLIAVEYEGERGEYAHAMYVDSGPAIASGREVGAYPKKTGAPRLQVDSDTLVGTVDYGSLRVATATMGYKHRVVDPEAARERIGTPAYLLKTVPGYDGRPRICELVRTRITDLTVKGAWSGPARLQLFAHALAPMADLPVREVVDACHILTDLSLGRAQVVHDYLTGAAPGHAADTGPYPAG</sequence>
<keyword evidence="6" id="KW-1185">Reference proteome</keyword>
<dbReference type="HOGENOM" id="CLU_077089_0_0_11"/>
<gene>
    <name evidence="4" type="primary">adc</name>
    <name evidence="5" type="ordered locus">SCATT_p09870</name>
</gene>
<dbReference type="RefSeq" id="WP_014626944.1">
    <property type="nucleotide sequence ID" value="NC_016113.1"/>
</dbReference>
<reference evidence="6" key="1">
    <citation type="submission" date="2011-12" db="EMBL/GenBank/DDBJ databases">
        <title>Complete genome sequence of Streptomyces cattleya strain DSM 46488.</title>
        <authorList>
            <person name="Ou H.-Y."/>
            <person name="Li P."/>
            <person name="Zhao C."/>
            <person name="O'Hagan D."/>
            <person name="Deng Z."/>
        </authorList>
    </citation>
    <scope>NUCLEOTIDE SEQUENCE [LARGE SCALE GENOMIC DNA]</scope>
    <source>
        <strain evidence="6">ATCC 35852 / DSM 46488 / JCM 4925 / NBRC 14057 / NRRL 8057</strain>
        <plasmid evidence="6">Plasmid pSCATT</plasmid>
    </source>
</reference>
<dbReference type="EMBL" id="CP003229">
    <property type="protein sequence ID" value="AEW99180.1"/>
    <property type="molecule type" value="Genomic_DNA"/>
</dbReference>
<dbReference type="PATRIC" id="fig|1003195.29.peg.6783"/>
<evidence type="ECO:0000256" key="4">
    <source>
        <dbReference type="HAMAP-Rule" id="MF_00597"/>
    </source>
</evidence>
<proteinExistence type="inferred from homology"/>
<evidence type="ECO:0000256" key="3">
    <source>
        <dbReference type="ARBA" id="ARBA00023270"/>
    </source>
</evidence>
<evidence type="ECO:0000256" key="1">
    <source>
        <dbReference type="ARBA" id="ARBA00022793"/>
    </source>
</evidence>
<keyword evidence="2 4" id="KW-0456">Lyase</keyword>
<dbReference type="NCBIfam" id="NF002614">
    <property type="entry name" value="PRK02265.1"/>
    <property type="match status" value="1"/>
</dbReference>